<feature type="transmembrane region" description="Helical" evidence="8">
    <location>
        <begin position="80"/>
        <end position="98"/>
    </location>
</feature>
<keyword evidence="11" id="KW-1185">Reference proteome</keyword>
<dbReference type="InterPro" id="IPR020846">
    <property type="entry name" value="MFS_dom"/>
</dbReference>
<dbReference type="PANTHER" id="PTHR43528:SF1">
    <property type="entry name" value="ALPHA-KETOGLUTARATE PERMEASE"/>
    <property type="match status" value="1"/>
</dbReference>
<comment type="caution">
    <text evidence="10">The sequence shown here is derived from an EMBL/GenBank/DDBJ whole genome shotgun (WGS) entry which is preliminary data.</text>
</comment>
<evidence type="ECO:0000256" key="3">
    <source>
        <dbReference type="ARBA" id="ARBA00022475"/>
    </source>
</evidence>
<feature type="transmembrane region" description="Helical" evidence="8">
    <location>
        <begin position="145"/>
        <end position="174"/>
    </location>
</feature>
<dbReference type="InterPro" id="IPR005828">
    <property type="entry name" value="MFS_sugar_transport-like"/>
</dbReference>
<name>A0A0W0WNL1_9GAMM</name>
<feature type="transmembrane region" description="Helical" evidence="8">
    <location>
        <begin position="180"/>
        <end position="201"/>
    </location>
</feature>
<dbReference type="PROSITE" id="PS00217">
    <property type="entry name" value="SUGAR_TRANSPORT_2"/>
    <property type="match status" value="1"/>
</dbReference>
<keyword evidence="2" id="KW-0813">Transport</keyword>
<dbReference type="Proteomes" id="UP000054761">
    <property type="component" value="Unassembled WGS sequence"/>
</dbReference>
<keyword evidence="5" id="KW-0769">Symport</keyword>
<dbReference type="PROSITE" id="PS00216">
    <property type="entry name" value="SUGAR_TRANSPORT_1"/>
    <property type="match status" value="1"/>
</dbReference>
<dbReference type="Gene3D" id="1.20.1250.20">
    <property type="entry name" value="MFS general substrate transporter like domains"/>
    <property type="match status" value="1"/>
</dbReference>
<feature type="domain" description="Major facilitator superfamily (MFS) profile" evidence="9">
    <location>
        <begin position="8"/>
        <end position="415"/>
    </location>
</feature>
<dbReference type="InterPro" id="IPR005829">
    <property type="entry name" value="Sugar_transporter_CS"/>
</dbReference>
<dbReference type="Pfam" id="PF00083">
    <property type="entry name" value="Sugar_tr"/>
    <property type="match status" value="2"/>
</dbReference>
<proteinExistence type="predicted"/>
<evidence type="ECO:0000256" key="6">
    <source>
        <dbReference type="ARBA" id="ARBA00022989"/>
    </source>
</evidence>
<evidence type="ECO:0000256" key="1">
    <source>
        <dbReference type="ARBA" id="ARBA00004651"/>
    </source>
</evidence>
<evidence type="ECO:0000256" key="4">
    <source>
        <dbReference type="ARBA" id="ARBA00022692"/>
    </source>
</evidence>
<dbReference type="PANTHER" id="PTHR43528">
    <property type="entry name" value="ALPHA-KETOGLUTARATE PERMEASE"/>
    <property type="match status" value="1"/>
</dbReference>
<feature type="transmembrane region" description="Helical" evidence="8">
    <location>
        <begin position="330"/>
        <end position="350"/>
    </location>
</feature>
<dbReference type="RefSeq" id="WP_058500675.1">
    <property type="nucleotide sequence ID" value="NZ_CAAAJA010000004.1"/>
</dbReference>
<feature type="transmembrane region" description="Helical" evidence="8">
    <location>
        <begin position="298"/>
        <end position="318"/>
    </location>
</feature>
<feature type="transmembrane region" description="Helical" evidence="8">
    <location>
        <begin position="392"/>
        <end position="410"/>
    </location>
</feature>
<keyword evidence="6 8" id="KW-1133">Transmembrane helix</keyword>
<dbReference type="InterPro" id="IPR051084">
    <property type="entry name" value="H+-coupled_symporters"/>
</dbReference>
<dbReference type="GO" id="GO:0005886">
    <property type="term" value="C:plasma membrane"/>
    <property type="evidence" value="ECO:0007669"/>
    <property type="project" value="UniProtKB-SubCell"/>
</dbReference>
<evidence type="ECO:0000313" key="11">
    <source>
        <dbReference type="Proteomes" id="UP000054761"/>
    </source>
</evidence>
<feature type="transmembrane region" description="Helical" evidence="8">
    <location>
        <begin position="20"/>
        <end position="38"/>
    </location>
</feature>
<evidence type="ECO:0000256" key="8">
    <source>
        <dbReference type="SAM" id="Phobius"/>
    </source>
</evidence>
<protein>
    <recommendedName>
        <fullName evidence="9">Major facilitator superfamily (MFS) profile domain-containing protein</fullName>
    </recommendedName>
</protein>
<evidence type="ECO:0000256" key="2">
    <source>
        <dbReference type="ARBA" id="ARBA00022448"/>
    </source>
</evidence>
<dbReference type="STRING" id="454.Lisr_0288"/>
<dbReference type="AlphaFoldDB" id="A0A0W0WNL1"/>
<comment type="subcellular location">
    <subcellularLocation>
        <location evidence="1">Cell membrane</location>
        <topology evidence="1">Multi-pass membrane protein</topology>
    </subcellularLocation>
</comment>
<dbReference type="OrthoDB" id="3690818at2"/>
<keyword evidence="4 8" id="KW-0812">Transmembrane</keyword>
<evidence type="ECO:0000259" key="9">
    <source>
        <dbReference type="PROSITE" id="PS50850"/>
    </source>
</evidence>
<accession>A0A0W0WNL1</accession>
<feature type="transmembrane region" description="Helical" evidence="8">
    <location>
        <begin position="232"/>
        <end position="257"/>
    </location>
</feature>
<feature type="transmembrane region" description="Helical" evidence="8">
    <location>
        <begin position="263"/>
        <end position="286"/>
    </location>
</feature>
<dbReference type="InterPro" id="IPR036259">
    <property type="entry name" value="MFS_trans_sf"/>
</dbReference>
<sequence length="419" mass="46039">MKSNEKRSVIAGLYGNALEWYDFLLYASFAPLFARLFFPANEAFVSLIATFSVFAIGFLMRPIGGMLLGHLADHAGRRKALIVSVTTMTAATALIAVLPGYPQLGIWAPVLFSLLRMIQGLAVGGELPGSATFLIEHMFANRRGFAGSLVLSTAFLGIFTGSLTASLLSAIFSYEMLYHWGWRLAYLLGAVLGMFGIYLRLKSVESPSFLKQAKPSSDWPVKLIFTQYRKPLLLAVIFTSIMALGNYILIAYVTTFLVRMEHFVFHEAVVINFIALFFLTLLIPLMGWLSDVIGRKPVFLAGLAGLLLFIFPIFSLLLSGHWGKALLAELLLSAVLAPLNATVPTILAEMFPTSVRASGTSIGYNIGQAVFGGTLPLVALTLTEITGNHYAPAWYVLIWVLLVLISSRYLQETYRKDLE</sequence>
<evidence type="ECO:0000256" key="7">
    <source>
        <dbReference type="ARBA" id="ARBA00023136"/>
    </source>
</evidence>
<feature type="transmembrane region" description="Helical" evidence="8">
    <location>
        <begin position="44"/>
        <end position="68"/>
    </location>
</feature>
<keyword evidence="7 8" id="KW-0472">Membrane</keyword>
<gene>
    <name evidence="10" type="ORF">Lisr_0288</name>
</gene>
<dbReference type="EMBL" id="LNYH01000006">
    <property type="protein sequence ID" value="KTD33920.1"/>
    <property type="molecule type" value="Genomic_DNA"/>
</dbReference>
<organism evidence="10 11">
    <name type="scientific">Legionella israelensis</name>
    <dbReference type="NCBI Taxonomy" id="454"/>
    <lineage>
        <taxon>Bacteria</taxon>
        <taxon>Pseudomonadati</taxon>
        <taxon>Pseudomonadota</taxon>
        <taxon>Gammaproteobacteria</taxon>
        <taxon>Legionellales</taxon>
        <taxon>Legionellaceae</taxon>
        <taxon>Legionella</taxon>
    </lineage>
</organism>
<evidence type="ECO:0000256" key="5">
    <source>
        <dbReference type="ARBA" id="ARBA00022847"/>
    </source>
</evidence>
<keyword evidence="3" id="KW-1003">Cell membrane</keyword>
<evidence type="ECO:0000313" key="10">
    <source>
        <dbReference type="EMBL" id="KTD33920.1"/>
    </source>
</evidence>
<reference evidence="10 11" key="1">
    <citation type="submission" date="2015-11" db="EMBL/GenBank/DDBJ databases">
        <title>Genomic analysis of 38 Legionella species identifies large and diverse effector repertoires.</title>
        <authorList>
            <person name="Burstein D."/>
            <person name="Amaro F."/>
            <person name="Zusman T."/>
            <person name="Lifshitz Z."/>
            <person name="Cohen O."/>
            <person name="Gilbert J.A."/>
            <person name="Pupko T."/>
            <person name="Shuman H.A."/>
            <person name="Segal G."/>
        </authorList>
    </citation>
    <scope>NUCLEOTIDE SEQUENCE [LARGE SCALE GENOMIC DNA]</scope>
    <source>
        <strain evidence="10 11">Bercovier 4</strain>
    </source>
</reference>
<dbReference type="SUPFAM" id="SSF103473">
    <property type="entry name" value="MFS general substrate transporter"/>
    <property type="match status" value="1"/>
</dbReference>
<feature type="transmembrane region" description="Helical" evidence="8">
    <location>
        <begin position="362"/>
        <end position="380"/>
    </location>
</feature>
<dbReference type="PATRIC" id="fig|454.4.peg.303"/>
<dbReference type="GO" id="GO:0015293">
    <property type="term" value="F:symporter activity"/>
    <property type="evidence" value="ECO:0007669"/>
    <property type="project" value="UniProtKB-KW"/>
</dbReference>
<dbReference type="PROSITE" id="PS50850">
    <property type="entry name" value="MFS"/>
    <property type="match status" value="1"/>
</dbReference>